<dbReference type="NCBIfam" id="TIGR02940">
    <property type="entry name" value="anfO_nitrog"/>
    <property type="match status" value="1"/>
</dbReference>
<evidence type="ECO:0000313" key="1">
    <source>
        <dbReference type="EMBL" id="KNY28779.1"/>
    </source>
</evidence>
<accession>A0A0L6JSW2</accession>
<name>A0A0L6JSW2_9FIRM</name>
<dbReference type="STRING" id="398512.Bccel_4053"/>
<keyword evidence="2" id="KW-1185">Reference proteome</keyword>
<dbReference type="RefSeq" id="WP_036936250.1">
    <property type="nucleotide sequence ID" value="NZ_JQKC01000002.1"/>
</dbReference>
<gene>
    <name evidence="1" type="ORF">Bccel_4053</name>
</gene>
<protein>
    <submittedName>
        <fullName evidence="1">Fe-only nitrogenase accessory protein AnfO</fullName>
    </submittedName>
</protein>
<dbReference type="eggNOG" id="ENOG50308XE">
    <property type="taxonomic scope" value="Bacteria"/>
</dbReference>
<dbReference type="Proteomes" id="UP000036923">
    <property type="component" value="Unassembled WGS sequence"/>
</dbReference>
<reference evidence="2" key="1">
    <citation type="submission" date="2015-07" db="EMBL/GenBank/DDBJ databases">
        <title>Near-Complete Genome Sequence of the Cellulolytic Bacterium Bacteroides (Pseudobacteroides) cellulosolvens ATCC 35603.</title>
        <authorList>
            <person name="Dassa B."/>
            <person name="Utturkar S.M."/>
            <person name="Klingeman D.M."/>
            <person name="Hurt R.A."/>
            <person name="Keller M."/>
            <person name="Xu J."/>
            <person name="Reddy Y.H.K."/>
            <person name="Borovok I."/>
            <person name="Grinberg I.R."/>
            <person name="Lamed R."/>
            <person name="Zhivin O."/>
            <person name="Bayer E.A."/>
            <person name="Brown S.D."/>
        </authorList>
    </citation>
    <scope>NUCLEOTIDE SEQUENCE [LARGE SCALE GENOMIC DNA]</scope>
    <source>
        <strain evidence="2">DSM 2933</strain>
    </source>
</reference>
<dbReference type="OrthoDB" id="200286at2"/>
<dbReference type="Pfam" id="PF09582">
    <property type="entry name" value="AnfO_nitrog"/>
    <property type="match status" value="1"/>
</dbReference>
<dbReference type="EMBL" id="LGTC01000001">
    <property type="protein sequence ID" value="KNY28779.1"/>
    <property type="molecule type" value="Genomic_DNA"/>
</dbReference>
<sequence>MSLKIAVFLNEENKTTSVFNPSIVKVFQKKEEKWITDKQFCIFLDMKKGISAFREQLVTFINLIKDVKVVVAREISGIPYNIMDKEGFDICENNEFSESLLESILEAKNTDIACCCIDNTEDIDTAPVENKISGNYFFDLQKLLAKKTSLTSKQALLPFLKTTTFHELEVICSHVPPWFEVEFKKLNLNHEVIKLSENKYKVIIAKKTCNE</sequence>
<proteinExistence type="predicted"/>
<dbReference type="InterPro" id="IPR014287">
    <property type="entry name" value="Nase_Fe-Fe_AnfO"/>
</dbReference>
<evidence type="ECO:0000313" key="2">
    <source>
        <dbReference type="Proteomes" id="UP000036923"/>
    </source>
</evidence>
<dbReference type="AlphaFoldDB" id="A0A0L6JSW2"/>
<organism evidence="1 2">
    <name type="scientific">Pseudobacteroides cellulosolvens ATCC 35603 = DSM 2933</name>
    <dbReference type="NCBI Taxonomy" id="398512"/>
    <lineage>
        <taxon>Bacteria</taxon>
        <taxon>Bacillati</taxon>
        <taxon>Bacillota</taxon>
        <taxon>Clostridia</taxon>
        <taxon>Eubacteriales</taxon>
        <taxon>Oscillospiraceae</taxon>
        <taxon>Pseudobacteroides</taxon>
    </lineage>
</organism>
<comment type="caution">
    <text evidence="1">The sequence shown here is derived from an EMBL/GenBank/DDBJ whole genome shotgun (WGS) entry which is preliminary data.</text>
</comment>